<dbReference type="RefSeq" id="WP_014642725.1">
    <property type="nucleotide sequence ID" value="NC_017668.1"/>
</dbReference>
<proteinExistence type="predicted"/>
<feature type="transmembrane region" description="Helical" evidence="1">
    <location>
        <begin position="55"/>
        <end position="71"/>
    </location>
</feature>
<feature type="transmembrane region" description="Helical" evidence="1">
    <location>
        <begin position="28"/>
        <end position="49"/>
    </location>
</feature>
<keyword evidence="3" id="KW-1185">Reference proteome</keyword>
<name>I0JL04_HALH3</name>
<dbReference type="KEGG" id="hhd:HBHAL_2481"/>
<reference evidence="2 3" key="1">
    <citation type="journal article" date="2013" name="Environ. Microbiol.">
        <title>Chloride and organic osmolytes: a hybrid strategy to cope with elevated salinities by the moderately halophilic, chloride-dependent bacterium Halobacillus halophilus.</title>
        <authorList>
            <person name="Saum S.H."/>
            <person name="Pfeiffer F."/>
            <person name="Palm P."/>
            <person name="Rampp M."/>
            <person name="Schuster S.C."/>
            <person name="Muller V."/>
            <person name="Oesterhelt D."/>
        </authorList>
    </citation>
    <scope>NUCLEOTIDE SEQUENCE [LARGE SCALE GENOMIC DNA]</scope>
    <source>
        <strain evidence="3">ATCC 35676 / DSM 2266 / JCM 20832 / KCTC 3685 / LMG 17431 / NBRC 102448 / NCIMB 2269</strain>
    </source>
</reference>
<evidence type="ECO:0000313" key="2">
    <source>
        <dbReference type="EMBL" id="CCG44824.1"/>
    </source>
</evidence>
<organism evidence="2 3">
    <name type="scientific">Halobacillus halophilus (strain ATCC 35676 / DSM 2266 / JCM 20832 / KCTC 3685 / LMG 17431 / NBRC 102448 / NCIMB 2269)</name>
    <name type="common">Sporosarcina halophila</name>
    <dbReference type="NCBI Taxonomy" id="866895"/>
    <lineage>
        <taxon>Bacteria</taxon>
        <taxon>Bacillati</taxon>
        <taxon>Bacillota</taxon>
        <taxon>Bacilli</taxon>
        <taxon>Bacillales</taxon>
        <taxon>Bacillaceae</taxon>
        <taxon>Halobacillus</taxon>
    </lineage>
</organism>
<keyword evidence="1" id="KW-0812">Transmembrane</keyword>
<evidence type="ECO:0000313" key="3">
    <source>
        <dbReference type="Proteomes" id="UP000007397"/>
    </source>
</evidence>
<dbReference type="HOGENOM" id="CLU_2601188_0_0_9"/>
<evidence type="ECO:0000256" key="1">
    <source>
        <dbReference type="SAM" id="Phobius"/>
    </source>
</evidence>
<gene>
    <name evidence="2" type="ordered locus">HBHAL_2481</name>
</gene>
<protein>
    <submittedName>
        <fullName evidence="2">Uncharacterized protein</fullName>
    </submittedName>
</protein>
<keyword evidence="1" id="KW-1133">Transmembrane helix</keyword>
<dbReference type="EMBL" id="HE717023">
    <property type="protein sequence ID" value="CCG44824.1"/>
    <property type="molecule type" value="Genomic_DNA"/>
</dbReference>
<keyword evidence="1" id="KW-0472">Membrane</keyword>
<dbReference type="PATRIC" id="fig|866895.3.peg.1489"/>
<feature type="transmembrane region" description="Helical" evidence="1">
    <location>
        <begin position="6"/>
        <end position="21"/>
    </location>
</feature>
<dbReference type="AlphaFoldDB" id="I0JL04"/>
<sequence length="79" mass="8928">MLLIIELVGFLIFLSVFLLFEKKFGKVVMSYVGIGIITVILLSIVFSGIDDTSRYILVFGIAAIIGLFRNMKKEKRQVK</sequence>
<dbReference type="STRING" id="866895.HBHAL_2481"/>
<dbReference type="Proteomes" id="UP000007397">
    <property type="component" value="Chromosome"/>
</dbReference>
<accession>I0JL04</accession>